<dbReference type="GeneID" id="123427796"/>
<dbReference type="InterPro" id="IPR041118">
    <property type="entry name" value="Rx_N"/>
</dbReference>
<dbReference type="KEGG" id="hvg:123427796"/>
<dbReference type="Gene3D" id="1.20.5.4130">
    <property type="match status" value="1"/>
</dbReference>
<dbReference type="Gene3D" id="1.10.10.10">
    <property type="entry name" value="Winged helix-like DNA-binding domain superfamily/Winged helix DNA-binding domain"/>
    <property type="match status" value="1"/>
</dbReference>
<dbReference type="RefSeq" id="XP_044967852.1">
    <property type="nucleotide sequence ID" value="XM_045111917.1"/>
</dbReference>
<evidence type="ECO:0000256" key="3">
    <source>
        <dbReference type="ARBA" id="ARBA00022737"/>
    </source>
</evidence>
<evidence type="ECO:0000259" key="7">
    <source>
        <dbReference type="Pfam" id="PF00931"/>
    </source>
</evidence>
<evidence type="ECO:0000256" key="2">
    <source>
        <dbReference type="ARBA" id="ARBA00022614"/>
    </source>
</evidence>
<reference evidence="11" key="2">
    <citation type="submission" date="2020-10" db="EMBL/GenBank/DDBJ databases">
        <authorList>
            <person name="Scholz U."/>
            <person name="Mascher M."/>
            <person name="Fiebig A."/>
        </authorList>
    </citation>
    <scope>NUCLEOTIDE SEQUENCE [LARGE SCALE GENOMIC DNA]</scope>
    <source>
        <strain evidence="11">cv. Morex</strain>
    </source>
</reference>
<proteinExistence type="inferred from homology"/>
<feature type="domain" description="Disease resistance protein winged helix" evidence="9">
    <location>
        <begin position="485"/>
        <end position="550"/>
    </location>
</feature>
<dbReference type="GO" id="GO:0051707">
    <property type="term" value="P:response to other organism"/>
    <property type="evidence" value="ECO:0007669"/>
    <property type="project" value="UniProtKB-ARBA"/>
</dbReference>
<evidence type="ECO:0000256" key="1">
    <source>
        <dbReference type="ARBA" id="ARBA00008894"/>
    </source>
</evidence>
<dbReference type="InterPro" id="IPR027417">
    <property type="entry name" value="P-loop_NTPase"/>
</dbReference>
<evidence type="ECO:0000256" key="5">
    <source>
        <dbReference type="ARBA" id="ARBA00022821"/>
    </source>
</evidence>
<evidence type="ECO:0000259" key="10">
    <source>
        <dbReference type="Pfam" id="PF25019"/>
    </source>
</evidence>
<dbReference type="SUPFAM" id="SSF52047">
    <property type="entry name" value="RNI-like"/>
    <property type="match status" value="1"/>
</dbReference>
<dbReference type="InterPro" id="IPR056789">
    <property type="entry name" value="LRR_R13L1-DRL21"/>
</dbReference>
<feature type="domain" description="Disease resistance N-terminal" evidence="8">
    <location>
        <begin position="21"/>
        <end position="102"/>
    </location>
</feature>
<name>A0A8I6XPV4_HORVV</name>
<evidence type="ECO:0000313" key="12">
    <source>
        <dbReference type="Proteomes" id="UP000011116"/>
    </source>
</evidence>
<sequence length="1490" mass="166934">MTGLPGLVVDAAIGWLVETILGSYFTEQIEAWTREIGLAEDVEKLKFEMRNVEMVLAAAEGRRIENKPLARSLDFLKELLYDSEDVMDELDYYRLQQQIEEGKGCSAPSGVNPEGSYVSSSAPSSAFELVCSATSGMTSWASSSRKRKREEEGPVQSTMLTYEIKHDISQRINGIVKGLCTIGNSVQRVLQLEVSRPTSTSLESQNISNNGRLTTSVPVVKMYGRESERDNIIELLIEGGSSDLNVLPVVGIGGVGKTTLARFVCKDQRIRDHFDLQMWVCVSTDFNEVRLTREILEHVCENRQEYEDISNFNVLQKNLLKNIRNKRFLLVLDDMWEDKDRSGWIKFLAPLKGNQASGCMILAATRMDSVAKMIQTMDKVRLSGLNEEEFWLLFKACAFGNENYEGDPGLQSIGKQIVKALKGCPLAAQSVGALLNTSVSDKHWRAVRDKWRSLQEDANDILPVLKLSYDYLPVHLQHCFSYCSLYPEDKHFDGKELVHAWVSQNFVQCEDPTMKLEETGQQYLERLVDLCFFQKAGSRYVMHDLMHELAGKVSSNECATIHGLKHEAIRPSVRHLSVITTAFDKDKPDSFPNEKFDKILEKVGPSQKLRTLMFFGRSSINLLESLRTLCKKANCLRVLRIYVTYADMSSIHSLFNPYHLRYLEYIPVDITDRSSYRVYNNTVFPQALTRFYHLQVWNVGISGNFAVPTDMHNLVNLRHLISHEKVHHAIACVGNMTSLQRLSFKVQNIGSFEIRELQSLNELVVLKISQLENVKTKEEASGARLLDKEYLKTLSLSWQDNSTSLQTEAAKDVLEGLQPHQDLKTLKITGYGGLTSPTWLSNTSSVTLLQILHLEKCREWNFFPAPAMLPFLRKLTLIRMLNLTEISVPSLEELILIDMPKLDKCIGSYGMELTFRLRVLMIKNCPQLNECTLFQSYSSFDTEQKSWFPSLRKLSIGQCPRILNNWPILPLKEMEALKELELVDLHVIRVSVSSLEKLVLTKMPSLEFCSSLTTQGNQMEWPSSLRKLTIHDCPCLIVSPPLPPSALISEMSIRGVPGLAEMRIINRRGIIIKSNELSVLDDTTLAFNNLGGITSFQINNCPNLASVSSKAFSQLIALEILCIHDCPNLTMSNIMPEVVQENSTSASSLVFPSLKYVNISTCGVTGRWLSQLLSHSQRLEELQLTACSQIKFLSISQPTETEGTSSLASAGMISAQDEQELRLPCDLLCSLKMLCIRQSLDLKFFGGNRDSTRFTSLSQLVLFGCPKLVSSLLGETKDDGTIDVGLLPPSLEDLCISHLPENLQSFAPQGLLYLKKLNLFNGPCLTSVQLHSCTALQELQIGSCVQLAVLEGLQFLTSLRSLNIEMNPELSSAWDLNLQEQEQGGNQIPLLPPSLDKLEISALTDSVQSRLLSCLPVMTNLAIRRSPELTSLQLGCCIALKELGIEDCSSLASIEGLQFCTNLTSLRVLNSPGLVSCLELVSHQQRPSDI</sequence>
<gene>
    <name evidence="11" type="primary">LOC123427796</name>
</gene>
<dbReference type="Gene3D" id="3.40.50.300">
    <property type="entry name" value="P-loop containing nucleotide triphosphate hydrolases"/>
    <property type="match status" value="1"/>
</dbReference>
<evidence type="ECO:0000256" key="6">
    <source>
        <dbReference type="ARBA" id="ARBA00022840"/>
    </source>
</evidence>
<dbReference type="SUPFAM" id="SSF52058">
    <property type="entry name" value="L domain-like"/>
    <property type="match status" value="1"/>
</dbReference>
<dbReference type="Gene3D" id="1.10.8.430">
    <property type="entry name" value="Helical domain of apoptotic protease-activating factors"/>
    <property type="match status" value="1"/>
</dbReference>
<dbReference type="Pfam" id="PF18052">
    <property type="entry name" value="Rx_N"/>
    <property type="match status" value="1"/>
</dbReference>
<dbReference type="RefSeq" id="XP_044967854.1">
    <property type="nucleotide sequence ID" value="XM_045111919.1"/>
</dbReference>
<dbReference type="InterPro" id="IPR042197">
    <property type="entry name" value="Apaf_helical"/>
</dbReference>
<dbReference type="GO" id="GO:0043531">
    <property type="term" value="F:ADP binding"/>
    <property type="evidence" value="ECO:0007669"/>
    <property type="project" value="InterPro"/>
</dbReference>
<dbReference type="EnsemblPlants" id="HORVU.MOREX.r3.2HG0195070.1">
    <property type="protein sequence ID" value="HORVU.MOREX.r3.2HG0195070.1"/>
    <property type="gene ID" value="HORVU.MOREX.r3.2HG0195070"/>
</dbReference>
<evidence type="ECO:0000313" key="11">
    <source>
        <dbReference type="EnsemblPlants" id="HORVU.MOREX.r3.2HG0195070.1"/>
    </source>
</evidence>
<keyword evidence="5" id="KW-0611">Plant defense</keyword>
<dbReference type="RefSeq" id="XP_044967853.1">
    <property type="nucleotide sequence ID" value="XM_045111918.1"/>
</dbReference>
<reference evidence="11" key="3">
    <citation type="submission" date="2022-01" db="UniProtKB">
        <authorList>
            <consortium name="EnsemblPlants"/>
        </authorList>
    </citation>
    <scope>IDENTIFICATION</scope>
    <source>
        <strain evidence="11">subsp. vulgare</strain>
    </source>
</reference>
<dbReference type="InterPro" id="IPR002182">
    <property type="entry name" value="NB-ARC"/>
</dbReference>
<accession>A0A8I6XPV4</accession>
<comment type="similarity">
    <text evidence="1">Belongs to the disease resistance NB-LRR family.</text>
</comment>
<dbReference type="InterPro" id="IPR058922">
    <property type="entry name" value="WHD_DRP"/>
</dbReference>
<reference evidence="12" key="1">
    <citation type="journal article" date="2012" name="Nature">
        <title>A physical, genetic and functional sequence assembly of the barley genome.</title>
        <authorList>
            <consortium name="The International Barley Genome Sequencing Consortium"/>
            <person name="Mayer K.F."/>
            <person name="Waugh R."/>
            <person name="Brown J.W."/>
            <person name="Schulman A."/>
            <person name="Langridge P."/>
            <person name="Platzer M."/>
            <person name="Fincher G.B."/>
            <person name="Muehlbauer G.J."/>
            <person name="Sato K."/>
            <person name="Close T.J."/>
            <person name="Wise R.P."/>
            <person name="Stein N."/>
        </authorList>
    </citation>
    <scope>NUCLEOTIDE SEQUENCE [LARGE SCALE GENOMIC DNA]</scope>
    <source>
        <strain evidence="12">cv. Morex</strain>
    </source>
</reference>
<keyword evidence="6" id="KW-0067">ATP-binding</keyword>
<evidence type="ECO:0000259" key="9">
    <source>
        <dbReference type="Pfam" id="PF23559"/>
    </source>
</evidence>
<dbReference type="Gramene" id="HORVU.MOREX.r3.2HG0195070.1">
    <property type="protein sequence ID" value="HORVU.MOREX.r3.2HG0195070.1"/>
    <property type="gene ID" value="HORVU.MOREX.r3.2HG0195070"/>
</dbReference>
<feature type="domain" description="NB-ARC" evidence="7">
    <location>
        <begin position="226"/>
        <end position="402"/>
    </location>
</feature>
<evidence type="ECO:0000256" key="4">
    <source>
        <dbReference type="ARBA" id="ARBA00022741"/>
    </source>
</evidence>
<dbReference type="SUPFAM" id="SSF52540">
    <property type="entry name" value="P-loop containing nucleoside triphosphate hydrolases"/>
    <property type="match status" value="1"/>
</dbReference>
<organism evidence="11 12">
    <name type="scientific">Hordeum vulgare subsp. vulgare</name>
    <name type="common">Domesticated barley</name>
    <dbReference type="NCBI Taxonomy" id="112509"/>
    <lineage>
        <taxon>Eukaryota</taxon>
        <taxon>Viridiplantae</taxon>
        <taxon>Streptophyta</taxon>
        <taxon>Embryophyta</taxon>
        <taxon>Tracheophyta</taxon>
        <taxon>Spermatophyta</taxon>
        <taxon>Magnoliopsida</taxon>
        <taxon>Liliopsida</taxon>
        <taxon>Poales</taxon>
        <taxon>Poaceae</taxon>
        <taxon>BOP clade</taxon>
        <taxon>Pooideae</taxon>
        <taxon>Triticodae</taxon>
        <taxon>Triticeae</taxon>
        <taxon>Hordeinae</taxon>
        <taxon>Hordeum</taxon>
    </lineage>
</organism>
<dbReference type="SMR" id="A0A8I6XPV4"/>
<dbReference type="PANTHER" id="PTHR36766:SF55">
    <property type="entry name" value="OS11G0492900 PROTEIN"/>
    <property type="match status" value="1"/>
</dbReference>
<dbReference type="PANTHER" id="PTHR36766">
    <property type="entry name" value="PLANT BROAD-SPECTRUM MILDEW RESISTANCE PROTEIN RPW8"/>
    <property type="match status" value="1"/>
</dbReference>
<dbReference type="GO" id="GO:0006952">
    <property type="term" value="P:defense response"/>
    <property type="evidence" value="ECO:0007669"/>
    <property type="project" value="UniProtKB-KW"/>
</dbReference>
<feature type="domain" description="R13L1/DRL21-like LRR repeat region" evidence="10">
    <location>
        <begin position="754"/>
        <end position="880"/>
    </location>
</feature>
<dbReference type="Pfam" id="PF25019">
    <property type="entry name" value="LRR_R13L1-DRL21"/>
    <property type="match status" value="1"/>
</dbReference>
<keyword evidence="12" id="KW-1185">Reference proteome</keyword>
<dbReference type="PRINTS" id="PR00364">
    <property type="entry name" value="DISEASERSIST"/>
</dbReference>
<evidence type="ECO:0000259" key="8">
    <source>
        <dbReference type="Pfam" id="PF18052"/>
    </source>
</evidence>
<keyword evidence="3" id="KW-0677">Repeat</keyword>
<dbReference type="Proteomes" id="UP000011116">
    <property type="component" value="Chromosome 2H"/>
</dbReference>
<keyword evidence="4" id="KW-0547">Nucleotide-binding</keyword>
<dbReference type="OrthoDB" id="603156at2759"/>
<dbReference type="InterPro" id="IPR032675">
    <property type="entry name" value="LRR_dom_sf"/>
</dbReference>
<keyword evidence="2" id="KW-0433">Leucine-rich repeat</keyword>
<dbReference type="Pfam" id="PF00931">
    <property type="entry name" value="NB-ARC"/>
    <property type="match status" value="1"/>
</dbReference>
<dbReference type="Pfam" id="PF23559">
    <property type="entry name" value="WHD_DRP"/>
    <property type="match status" value="1"/>
</dbReference>
<dbReference type="InterPro" id="IPR036388">
    <property type="entry name" value="WH-like_DNA-bd_sf"/>
</dbReference>
<dbReference type="Gene3D" id="3.80.10.10">
    <property type="entry name" value="Ribonuclease Inhibitor"/>
    <property type="match status" value="2"/>
</dbReference>
<protein>
    <submittedName>
        <fullName evidence="11">Uncharacterized protein</fullName>
    </submittedName>
</protein>
<dbReference type="GO" id="GO:0005524">
    <property type="term" value="F:ATP binding"/>
    <property type="evidence" value="ECO:0007669"/>
    <property type="project" value="UniProtKB-KW"/>
</dbReference>